<dbReference type="Pfam" id="PF00210">
    <property type="entry name" value="Ferritin"/>
    <property type="match status" value="1"/>
</dbReference>
<evidence type="ECO:0000256" key="3">
    <source>
        <dbReference type="SAM" id="Coils"/>
    </source>
</evidence>
<dbReference type="SUPFAM" id="SSF47240">
    <property type="entry name" value="Ferritin-like"/>
    <property type="match status" value="1"/>
</dbReference>
<dbReference type="PIRSF" id="PIRSF005900">
    <property type="entry name" value="Dps"/>
    <property type="match status" value="1"/>
</dbReference>
<feature type="domain" description="Ferritin/DPS" evidence="4">
    <location>
        <begin position="27"/>
        <end position="164"/>
    </location>
</feature>
<evidence type="ECO:0000313" key="6">
    <source>
        <dbReference type="Proteomes" id="UP000663923"/>
    </source>
</evidence>
<feature type="coiled-coil region" evidence="3">
    <location>
        <begin position="59"/>
        <end position="86"/>
    </location>
</feature>
<protein>
    <submittedName>
        <fullName evidence="5">DNA starvation/stationary phase protection protein</fullName>
    </submittedName>
</protein>
<dbReference type="InterPro" id="IPR023188">
    <property type="entry name" value="DPS_DNA-bd_CS"/>
</dbReference>
<dbReference type="InterPro" id="IPR009078">
    <property type="entry name" value="Ferritin-like_SF"/>
</dbReference>
<keyword evidence="6" id="KW-1185">Reference proteome</keyword>
<dbReference type="PRINTS" id="PR01346">
    <property type="entry name" value="HELNAPAPROT"/>
</dbReference>
<evidence type="ECO:0000259" key="4">
    <source>
        <dbReference type="Pfam" id="PF00210"/>
    </source>
</evidence>
<dbReference type="InterPro" id="IPR008331">
    <property type="entry name" value="Ferritin_DPS_dom"/>
</dbReference>
<keyword evidence="3" id="KW-0175">Coiled coil</keyword>
<dbReference type="InterPro" id="IPR012347">
    <property type="entry name" value="Ferritin-like"/>
</dbReference>
<dbReference type="InterPro" id="IPR002177">
    <property type="entry name" value="DPS_DNA-bd"/>
</dbReference>
<dbReference type="RefSeq" id="WP_207986398.1">
    <property type="nucleotide sequence ID" value="NZ_CP071794.1"/>
</dbReference>
<dbReference type="PANTHER" id="PTHR42932:SF3">
    <property type="entry name" value="DNA PROTECTION DURING STARVATION PROTEIN"/>
    <property type="match status" value="1"/>
</dbReference>
<accession>A0ABX7SZ61</accession>
<reference evidence="5 6" key="1">
    <citation type="submission" date="2021-03" db="EMBL/GenBank/DDBJ databases">
        <title>Complete genome of Parasphingorhabdus_sp.JHSY0214.</title>
        <authorList>
            <person name="Yoo J.H."/>
            <person name="Bae J.W."/>
        </authorList>
    </citation>
    <scope>NUCLEOTIDE SEQUENCE [LARGE SCALE GENOMIC DNA]</scope>
    <source>
        <strain evidence="5 6">JHSY0214</strain>
    </source>
</reference>
<dbReference type="PANTHER" id="PTHR42932">
    <property type="entry name" value="GENERAL STRESS PROTEIN 20U"/>
    <property type="match status" value="1"/>
</dbReference>
<evidence type="ECO:0000256" key="1">
    <source>
        <dbReference type="ARBA" id="ARBA00009497"/>
    </source>
</evidence>
<gene>
    <name evidence="5" type="ORF">J4G78_09715</name>
</gene>
<organism evidence="5 6">
    <name type="scientific">Parasphingorhabdus cellanae</name>
    <dbReference type="NCBI Taxonomy" id="2806553"/>
    <lineage>
        <taxon>Bacteria</taxon>
        <taxon>Pseudomonadati</taxon>
        <taxon>Pseudomonadota</taxon>
        <taxon>Alphaproteobacteria</taxon>
        <taxon>Sphingomonadales</taxon>
        <taxon>Sphingomonadaceae</taxon>
        <taxon>Parasphingorhabdus</taxon>
    </lineage>
</organism>
<dbReference type="Gene3D" id="1.20.1260.10">
    <property type="match status" value="1"/>
</dbReference>
<evidence type="ECO:0000313" key="5">
    <source>
        <dbReference type="EMBL" id="QTD54564.1"/>
    </source>
</evidence>
<dbReference type="CDD" id="cd01043">
    <property type="entry name" value="DPS"/>
    <property type="match status" value="1"/>
</dbReference>
<sequence length="165" mass="18299">MTTTIDKSDIRETNTDLKRDDRVDMAEKLGEVLASTYVLYQKTQSVHWNVTGPMFVSVHKMTEAQYEDLAESIDDLAERIRALGAKTPVGLSTYINASTIDDQVEWGDVDAMLTQLSSDNIAVANQMREFVKTAEKANDVFTADLLTSRIGALEEASWMLSASLS</sequence>
<dbReference type="EMBL" id="CP071794">
    <property type="protein sequence ID" value="QTD54564.1"/>
    <property type="molecule type" value="Genomic_DNA"/>
</dbReference>
<name>A0ABX7SZ61_9SPHN</name>
<proteinExistence type="inferred from homology"/>
<evidence type="ECO:0000256" key="2">
    <source>
        <dbReference type="RuleBase" id="RU003875"/>
    </source>
</evidence>
<comment type="similarity">
    <text evidence="1 2">Belongs to the Dps family.</text>
</comment>
<dbReference type="PROSITE" id="PS00818">
    <property type="entry name" value="DPS_1"/>
    <property type="match status" value="1"/>
</dbReference>
<dbReference type="Proteomes" id="UP000663923">
    <property type="component" value="Chromosome"/>
</dbReference>